<proteinExistence type="predicted"/>
<protein>
    <submittedName>
        <fullName evidence="1">Uncharacterized protein</fullName>
    </submittedName>
</protein>
<name>A0A0V1GWV0_9BILA</name>
<organism evidence="1 2">
    <name type="scientific">Trichinella zimbabwensis</name>
    <dbReference type="NCBI Taxonomy" id="268475"/>
    <lineage>
        <taxon>Eukaryota</taxon>
        <taxon>Metazoa</taxon>
        <taxon>Ecdysozoa</taxon>
        <taxon>Nematoda</taxon>
        <taxon>Enoplea</taxon>
        <taxon>Dorylaimia</taxon>
        <taxon>Trichinellida</taxon>
        <taxon>Trichinellidae</taxon>
        <taxon>Trichinella</taxon>
    </lineage>
</organism>
<dbReference type="AlphaFoldDB" id="A0A0V1GWV0"/>
<comment type="caution">
    <text evidence="1">The sequence shown here is derived from an EMBL/GenBank/DDBJ whole genome shotgun (WGS) entry which is preliminary data.</text>
</comment>
<accession>A0A0V1GWV0</accession>
<dbReference type="Proteomes" id="UP000055024">
    <property type="component" value="Unassembled WGS sequence"/>
</dbReference>
<keyword evidence="2" id="KW-1185">Reference proteome</keyword>
<gene>
    <name evidence="1" type="ORF">T11_2527</name>
</gene>
<sequence>MLPLFHHHPVCGTDVDNDRLGPFGRQSIAVQPRHHYEKQQQHLVFVISWEEQTGLLFDISDRGNFYILPMLCGIQSKGLWVLKNMVFKESEQGWIVRNMYADFLYSAYRLFSIDRYRLTVAIAIDSIRLVVGGGPNFQDMLLVDRPKTNPFAILTEIVALLRE</sequence>
<evidence type="ECO:0000313" key="1">
    <source>
        <dbReference type="EMBL" id="KRZ02665.1"/>
    </source>
</evidence>
<dbReference type="EMBL" id="JYDP01000221">
    <property type="protein sequence ID" value="KRZ02665.1"/>
    <property type="molecule type" value="Genomic_DNA"/>
</dbReference>
<evidence type="ECO:0000313" key="2">
    <source>
        <dbReference type="Proteomes" id="UP000055024"/>
    </source>
</evidence>
<reference evidence="1 2" key="1">
    <citation type="submission" date="2015-01" db="EMBL/GenBank/DDBJ databases">
        <title>Evolution of Trichinella species and genotypes.</title>
        <authorList>
            <person name="Korhonen P.K."/>
            <person name="Edoardo P."/>
            <person name="Giuseppe L.R."/>
            <person name="Gasser R.B."/>
        </authorList>
    </citation>
    <scope>NUCLEOTIDE SEQUENCE [LARGE SCALE GENOMIC DNA]</scope>
    <source>
        <strain evidence="1">ISS1029</strain>
    </source>
</reference>
<feature type="non-terminal residue" evidence="1">
    <location>
        <position position="163"/>
    </location>
</feature>